<protein>
    <recommendedName>
        <fullName evidence="8">Disulfide bond formation protein B</fullName>
    </recommendedName>
</protein>
<organism evidence="6 7">
    <name type="scientific">Streptomyces xanthophaeus</name>
    <dbReference type="NCBI Taxonomy" id="67385"/>
    <lineage>
        <taxon>Bacteria</taxon>
        <taxon>Bacillati</taxon>
        <taxon>Actinomycetota</taxon>
        <taxon>Actinomycetes</taxon>
        <taxon>Kitasatosporales</taxon>
        <taxon>Streptomycetaceae</taxon>
        <taxon>Streptomyces</taxon>
    </lineage>
</organism>
<sequence length="216" mass="23705">MAAMYSLLPEAPPQGGLLGRFQYWFACFFAVGWTGVVCGGLFYQFVRWEYPCPLCIVQRMFMLLAAMGAAYVIRTALVHGVVPTRDYMTGWGLSLVAVVAGSFASWRQTMLHVLPGAKGYGSEVFGLHLYVWALILFQASVVVIGIVLATSQVTADRNIPAIRPGAYRTVGNGALAFLGLVLAVNLVAVFLEEGFHWFLPDDPTRYQFFHDIGLLG</sequence>
<evidence type="ECO:0008006" key="8">
    <source>
        <dbReference type="Google" id="ProtNLM"/>
    </source>
</evidence>
<keyword evidence="3 5" id="KW-1133">Transmembrane helix</keyword>
<feature type="transmembrane region" description="Helical" evidence="5">
    <location>
        <begin position="127"/>
        <end position="149"/>
    </location>
</feature>
<gene>
    <name evidence="6" type="ORF">Sxan_68910</name>
</gene>
<dbReference type="SUPFAM" id="SSF158442">
    <property type="entry name" value="DsbB-like"/>
    <property type="match status" value="1"/>
</dbReference>
<evidence type="ECO:0000256" key="5">
    <source>
        <dbReference type="SAM" id="Phobius"/>
    </source>
</evidence>
<name>A0A919H5J6_9ACTN</name>
<evidence type="ECO:0000313" key="6">
    <source>
        <dbReference type="EMBL" id="GHI89527.1"/>
    </source>
</evidence>
<comment type="subcellular location">
    <subcellularLocation>
        <location evidence="1">Membrane</location>
        <topology evidence="1">Multi-pass membrane protein</topology>
    </subcellularLocation>
</comment>
<dbReference type="Proteomes" id="UP000600026">
    <property type="component" value="Unassembled WGS sequence"/>
</dbReference>
<dbReference type="GO" id="GO:0015035">
    <property type="term" value="F:protein-disulfide reductase activity"/>
    <property type="evidence" value="ECO:0007669"/>
    <property type="project" value="InterPro"/>
</dbReference>
<dbReference type="EMBL" id="BNEE01000006">
    <property type="protein sequence ID" value="GHI89527.1"/>
    <property type="molecule type" value="Genomic_DNA"/>
</dbReference>
<evidence type="ECO:0000256" key="3">
    <source>
        <dbReference type="ARBA" id="ARBA00022989"/>
    </source>
</evidence>
<dbReference type="Gene3D" id="1.20.1550.10">
    <property type="entry name" value="DsbB-like"/>
    <property type="match status" value="1"/>
</dbReference>
<feature type="transmembrane region" description="Helical" evidence="5">
    <location>
        <begin position="56"/>
        <end position="77"/>
    </location>
</feature>
<evidence type="ECO:0000256" key="4">
    <source>
        <dbReference type="ARBA" id="ARBA00023136"/>
    </source>
</evidence>
<evidence type="ECO:0000256" key="2">
    <source>
        <dbReference type="ARBA" id="ARBA00022692"/>
    </source>
</evidence>
<dbReference type="Pfam" id="PF02600">
    <property type="entry name" value="DsbB"/>
    <property type="match status" value="1"/>
</dbReference>
<feature type="transmembrane region" description="Helical" evidence="5">
    <location>
        <begin position="170"/>
        <end position="191"/>
    </location>
</feature>
<feature type="transmembrane region" description="Helical" evidence="5">
    <location>
        <begin position="21"/>
        <end position="44"/>
    </location>
</feature>
<dbReference type="GO" id="GO:0006457">
    <property type="term" value="P:protein folding"/>
    <property type="evidence" value="ECO:0007669"/>
    <property type="project" value="InterPro"/>
</dbReference>
<keyword evidence="2 5" id="KW-0812">Transmembrane</keyword>
<comment type="caution">
    <text evidence="6">The sequence shown here is derived from an EMBL/GenBank/DDBJ whole genome shotgun (WGS) entry which is preliminary data.</text>
</comment>
<dbReference type="AlphaFoldDB" id="A0A919H5J6"/>
<reference evidence="6" key="1">
    <citation type="submission" date="2020-09" db="EMBL/GenBank/DDBJ databases">
        <title>Whole genome shotgun sequence of Streptomyces xanthophaeus NBRC 12829.</title>
        <authorList>
            <person name="Komaki H."/>
            <person name="Tamura T."/>
        </authorList>
    </citation>
    <scope>NUCLEOTIDE SEQUENCE</scope>
    <source>
        <strain evidence="6">NBRC 12829</strain>
    </source>
</reference>
<dbReference type="InterPro" id="IPR023380">
    <property type="entry name" value="DsbB-like_sf"/>
</dbReference>
<keyword evidence="4 5" id="KW-0472">Membrane</keyword>
<feature type="transmembrane region" description="Helical" evidence="5">
    <location>
        <begin position="89"/>
        <end position="107"/>
    </location>
</feature>
<accession>A0A919H5J6</accession>
<evidence type="ECO:0000256" key="1">
    <source>
        <dbReference type="ARBA" id="ARBA00004141"/>
    </source>
</evidence>
<keyword evidence="7" id="KW-1185">Reference proteome</keyword>
<dbReference type="InterPro" id="IPR003752">
    <property type="entry name" value="DiS_bond_form_DsbB/BdbC"/>
</dbReference>
<dbReference type="GO" id="GO:0016020">
    <property type="term" value="C:membrane"/>
    <property type="evidence" value="ECO:0007669"/>
    <property type="project" value="UniProtKB-SubCell"/>
</dbReference>
<evidence type="ECO:0000313" key="7">
    <source>
        <dbReference type="Proteomes" id="UP000600026"/>
    </source>
</evidence>
<proteinExistence type="predicted"/>